<dbReference type="EMBL" id="MU005572">
    <property type="protein sequence ID" value="KAF2689094.1"/>
    <property type="molecule type" value="Genomic_DNA"/>
</dbReference>
<dbReference type="PANTHER" id="PTHR33112:SF16">
    <property type="entry name" value="HETEROKARYON INCOMPATIBILITY DOMAIN-CONTAINING PROTEIN"/>
    <property type="match status" value="1"/>
</dbReference>
<reference evidence="2" key="1">
    <citation type="journal article" date="2020" name="Stud. Mycol.">
        <title>101 Dothideomycetes genomes: a test case for predicting lifestyles and emergence of pathogens.</title>
        <authorList>
            <person name="Haridas S."/>
            <person name="Albert R."/>
            <person name="Binder M."/>
            <person name="Bloem J."/>
            <person name="Labutti K."/>
            <person name="Salamov A."/>
            <person name="Andreopoulos B."/>
            <person name="Baker S."/>
            <person name="Barry K."/>
            <person name="Bills G."/>
            <person name="Bluhm B."/>
            <person name="Cannon C."/>
            <person name="Castanera R."/>
            <person name="Culley D."/>
            <person name="Daum C."/>
            <person name="Ezra D."/>
            <person name="Gonzalez J."/>
            <person name="Henrissat B."/>
            <person name="Kuo A."/>
            <person name="Liang C."/>
            <person name="Lipzen A."/>
            <person name="Lutzoni F."/>
            <person name="Magnuson J."/>
            <person name="Mondo S."/>
            <person name="Nolan M."/>
            <person name="Ohm R."/>
            <person name="Pangilinan J."/>
            <person name="Park H.-J."/>
            <person name="Ramirez L."/>
            <person name="Alfaro M."/>
            <person name="Sun H."/>
            <person name="Tritt A."/>
            <person name="Yoshinaga Y."/>
            <person name="Zwiers L.-H."/>
            <person name="Turgeon B."/>
            <person name="Goodwin S."/>
            <person name="Spatafora J."/>
            <person name="Crous P."/>
            <person name="Grigoriev I."/>
        </authorList>
    </citation>
    <scope>NUCLEOTIDE SEQUENCE</scope>
    <source>
        <strain evidence="2">CBS 122367</strain>
    </source>
</reference>
<proteinExistence type="predicted"/>
<gene>
    <name evidence="2" type="ORF">K458DRAFT_383755</name>
</gene>
<keyword evidence="3" id="KW-1185">Reference proteome</keyword>
<dbReference type="Pfam" id="PF06985">
    <property type="entry name" value="HET"/>
    <property type="match status" value="1"/>
</dbReference>
<dbReference type="PANTHER" id="PTHR33112">
    <property type="entry name" value="DOMAIN PROTEIN, PUTATIVE-RELATED"/>
    <property type="match status" value="1"/>
</dbReference>
<dbReference type="Proteomes" id="UP000799291">
    <property type="component" value="Unassembled WGS sequence"/>
</dbReference>
<protein>
    <submittedName>
        <fullName evidence="2">HET-domain-containing protein</fullName>
    </submittedName>
</protein>
<dbReference type="InterPro" id="IPR010730">
    <property type="entry name" value="HET"/>
</dbReference>
<dbReference type="AlphaFoldDB" id="A0A6G1JEV1"/>
<name>A0A6G1JEV1_9PLEO</name>
<feature type="domain" description="Heterokaryon incompatibility" evidence="1">
    <location>
        <begin position="107"/>
        <end position="249"/>
    </location>
</feature>
<sequence>MRLECDFQNGDHQVFTIYTSHVQTADNNSGMRTVLPTVKQKNHVQRDASSLVCLDLVRGWYDACCAAHRSCSQFDGAPAPTRLIAIDGNEDGWRARLVEHPEPGSTYAAVSHRWREDMLKTTRENLGHMLQDIPPSSLPRTFKDAIYLCTLLVIPYIWIDSICIIQHDRTDWEFESARMADTYQNACLVIAASAARDGFLVPRPNHVIKSHTFQDGVRSLEVHATPAIDAHGNVARHDPLSERGWTMQERLLARRFISFNEAEVYWECQSISDCECGTGIDGVKHAREYDLVHMLSGDDRSVSNFWRDTMVRKYSGRDLTFASDKLPAISAIAKRFSARLSSGYLAGLWEVNLLQDLAWIRFGPSYWRRSSAQIPSDYRSPSWSWTSINSTCCARSPYGFDKVATVVESQCILTTADEFGQVKSGFVVLRGPLSECFVSFPPTGKLPYYQVTLYGANQNTHPESSFFRADSPLELKRSVNACGGYQNGILRTNFEYAEDMSSQQVWDTYFSQSDEYNSFSRPEDLAKVWCLQILEGVALVLVRSEDSPDEFVRVGLFDSLESEFYSLFKDSVLTTVKII</sequence>
<evidence type="ECO:0000259" key="1">
    <source>
        <dbReference type="Pfam" id="PF06985"/>
    </source>
</evidence>
<evidence type="ECO:0000313" key="2">
    <source>
        <dbReference type="EMBL" id="KAF2689094.1"/>
    </source>
</evidence>
<dbReference type="OrthoDB" id="8300194at2759"/>
<organism evidence="2 3">
    <name type="scientific">Lentithecium fluviatile CBS 122367</name>
    <dbReference type="NCBI Taxonomy" id="1168545"/>
    <lineage>
        <taxon>Eukaryota</taxon>
        <taxon>Fungi</taxon>
        <taxon>Dikarya</taxon>
        <taxon>Ascomycota</taxon>
        <taxon>Pezizomycotina</taxon>
        <taxon>Dothideomycetes</taxon>
        <taxon>Pleosporomycetidae</taxon>
        <taxon>Pleosporales</taxon>
        <taxon>Massarineae</taxon>
        <taxon>Lentitheciaceae</taxon>
        <taxon>Lentithecium</taxon>
    </lineage>
</organism>
<evidence type="ECO:0000313" key="3">
    <source>
        <dbReference type="Proteomes" id="UP000799291"/>
    </source>
</evidence>
<accession>A0A6G1JEV1</accession>